<dbReference type="InterPro" id="IPR037493">
    <property type="entry name" value="ExoIII-like"/>
</dbReference>
<dbReference type="InterPro" id="IPR036691">
    <property type="entry name" value="Endo/exonu/phosph_ase_sf"/>
</dbReference>
<evidence type="ECO:0000256" key="2">
    <source>
        <dbReference type="ARBA" id="ARBA00007092"/>
    </source>
</evidence>
<dbReference type="SUPFAM" id="SSF56219">
    <property type="entry name" value="DNase I-like"/>
    <property type="match status" value="1"/>
</dbReference>
<dbReference type="Pfam" id="PF03372">
    <property type="entry name" value="Exo_endo_phos"/>
    <property type="match status" value="1"/>
</dbReference>
<dbReference type="RefSeq" id="WP_195003619.1">
    <property type="nucleotide sequence ID" value="NZ_JADLQN010000003.1"/>
</dbReference>
<proteinExistence type="inferred from homology"/>
<name>A0ABS0DEA6_9NOCA</name>
<keyword evidence="5" id="KW-0460">Magnesium</keyword>
<accession>A0ABS0DEA6</accession>
<evidence type="ECO:0000256" key="1">
    <source>
        <dbReference type="ARBA" id="ARBA00001946"/>
    </source>
</evidence>
<keyword evidence="7" id="KW-0540">Nuclease</keyword>
<comment type="similarity">
    <text evidence="2">Belongs to the DNA repair enzymes AP/ExoA family.</text>
</comment>
<feature type="domain" description="Endonuclease/exonuclease/phosphatase" evidence="6">
    <location>
        <begin position="4"/>
        <end position="295"/>
    </location>
</feature>
<dbReference type="Gene3D" id="3.60.10.10">
    <property type="entry name" value="Endonuclease/exonuclease/phosphatase"/>
    <property type="match status" value="1"/>
</dbReference>
<evidence type="ECO:0000259" key="6">
    <source>
        <dbReference type="Pfam" id="PF03372"/>
    </source>
</evidence>
<dbReference type="InterPro" id="IPR005135">
    <property type="entry name" value="Endo/exonuclease/phosphatase"/>
</dbReference>
<evidence type="ECO:0000256" key="4">
    <source>
        <dbReference type="ARBA" id="ARBA00022801"/>
    </source>
</evidence>
<evidence type="ECO:0000256" key="5">
    <source>
        <dbReference type="ARBA" id="ARBA00022842"/>
    </source>
</evidence>
<dbReference type="PANTHER" id="PTHR43250:SF2">
    <property type="entry name" value="EXODEOXYRIBONUCLEASE III"/>
    <property type="match status" value="1"/>
</dbReference>
<sequence>MRIATFNINGIRAAQRRGFERWLRDRAPDVVALQEVRASAAAIPAGVFGAYHLTYEQGTVPGRNGVAILTRHPPRAVRSWSGTALLREPGGDHVDTVDLDPVPLARGLREFADQGRYVEVELADAPITVASLYLPKGGLPAHLQKPGRMREAPDGGARYHRKMRFLDAYARQLTRARRTARAQGRELLLMGDLNIAHTRHDVRNWRRSNQVEGYLPEERAWFDSILSARTLVDVVRLHHPGSDGPYSWWSWLGRSFAEDVGWRIDYHLATPALARASVRAGTDRDPAPDRRISDHAPVVVDYDLTALGNRAGGERDIRRTVALDDNLF</sequence>
<dbReference type="NCBIfam" id="TIGR00633">
    <property type="entry name" value="xth"/>
    <property type="match status" value="1"/>
</dbReference>
<dbReference type="PROSITE" id="PS51435">
    <property type="entry name" value="AP_NUCLEASE_F1_4"/>
    <property type="match status" value="1"/>
</dbReference>
<comment type="cofactor">
    <cofactor evidence="1">
        <name>Mg(2+)</name>
        <dbReference type="ChEBI" id="CHEBI:18420"/>
    </cofactor>
</comment>
<gene>
    <name evidence="7" type="ORF">IU449_19995</name>
</gene>
<keyword evidence="4" id="KW-0378">Hydrolase</keyword>
<dbReference type="EMBL" id="JADLQN010000003">
    <property type="protein sequence ID" value="MBF6356798.1"/>
    <property type="molecule type" value="Genomic_DNA"/>
</dbReference>
<evidence type="ECO:0000313" key="8">
    <source>
        <dbReference type="Proteomes" id="UP000707731"/>
    </source>
</evidence>
<keyword evidence="3" id="KW-0479">Metal-binding</keyword>
<dbReference type="InterPro" id="IPR004808">
    <property type="entry name" value="AP_endonuc_1"/>
</dbReference>
<dbReference type="Proteomes" id="UP000707731">
    <property type="component" value="Unassembled WGS sequence"/>
</dbReference>
<dbReference type="GO" id="GO:0004519">
    <property type="term" value="F:endonuclease activity"/>
    <property type="evidence" value="ECO:0007669"/>
    <property type="project" value="UniProtKB-KW"/>
</dbReference>
<comment type="caution">
    <text evidence="7">The sequence shown here is derived from an EMBL/GenBank/DDBJ whole genome shotgun (WGS) entry which is preliminary data.</text>
</comment>
<keyword evidence="7" id="KW-0255">Endonuclease</keyword>
<dbReference type="PANTHER" id="PTHR43250">
    <property type="entry name" value="EXODEOXYRIBONUCLEASE III"/>
    <property type="match status" value="1"/>
</dbReference>
<keyword evidence="8" id="KW-1185">Reference proteome</keyword>
<organism evidence="7 8">
    <name type="scientific">Nocardia higoensis</name>
    <dbReference type="NCBI Taxonomy" id="228599"/>
    <lineage>
        <taxon>Bacteria</taxon>
        <taxon>Bacillati</taxon>
        <taxon>Actinomycetota</taxon>
        <taxon>Actinomycetes</taxon>
        <taxon>Mycobacteriales</taxon>
        <taxon>Nocardiaceae</taxon>
        <taxon>Nocardia</taxon>
    </lineage>
</organism>
<protein>
    <submittedName>
        <fullName evidence="7">Endonuclease/exonuclease/phosphatase family protein</fullName>
    </submittedName>
</protein>
<evidence type="ECO:0000313" key="7">
    <source>
        <dbReference type="EMBL" id="MBF6356798.1"/>
    </source>
</evidence>
<reference evidence="7 8" key="1">
    <citation type="submission" date="2020-10" db="EMBL/GenBank/DDBJ databases">
        <title>Identification of Nocardia species via Next-generation sequencing and recognition of intraspecies genetic diversity.</title>
        <authorList>
            <person name="Li P."/>
            <person name="Li P."/>
            <person name="Lu B."/>
        </authorList>
    </citation>
    <scope>NUCLEOTIDE SEQUENCE [LARGE SCALE GENOMIC DNA]</scope>
    <source>
        <strain evidence="7 8">BJ06-0143</strain>
    </source>
</reference>
<evidence type="ECO:0000256" key="3">
    <source>
        <dbReference type="ARBA" id="ARBA00022723"/>
    </source>
</evidence>